<proteinExistence type="predicted"/>
<dbReference type="RefSeq" id="XP_067802084.1">
    <property type="nucleotide sequence ID" value="XM_067947933.1"/>
</dbReference>
<dbReference type="AlphaFoldDB" id="A0AAD9PI20"/>
<sequence length="304" mass="34899">MDCDVPIVVHYTRFWLPESTELNINSANIHKHEIILEPQILWLSLIRKISGLKLVLTPKFIIKHTNDSQPSALVYDENARKAKVLRNGNLMDYILRKAHGCLENKGLQMPNTLDFFGSSKMTDESQLVGEAILSSLHIFKNLRVIVLFLIWVYEPILENVAKPIAFATFPFMWKCYSFYTLQAGHLELCKSHGYTSYSFVMRELKSILIELQHILSTKIPSDPEIKWFEGTVISSLAVLFSIPCKDIEEIANLHEQFYPLKHYVSRVLTEYSVVKLKPPFLCGNEYSTKSFAVLYTQEACSSSE</sequence>
<dbReference type="EMBL" id="JALLKP010000079">
    <property type="protein sequence ID" value="KAK2194601.1"/>
    <property type="molecule type" value="Genomic_DNA"/>
</dbReference>
<evidence type="ECO:0000313" key="2">
    <source>
        <dbReference type="EMBL" id="KAK2195241.1"/>
    </source>
</evidence>
<evidence type="ECO:0000313" key="1">
    <source>
        <dbReference type="EMBL" id="KAK2194601.1"/>
    </source>
</evidence>
<dbReference type="GeneID" id="94337211"/>
<dbReference type="Proteomes" id="UP001214638">
    <property type="component" value="Unassembled WGS sequence"/>
</dbReference>
<comment type="caution">
    <text evidence="2">The sequence shown here is derived from an EMBL/GenBank/DDBJ whole genome shotgun (WGS) entry which is preliminary data.</text>
</comment>
<evidence type="ECO:0000313" key="3">
    <source>
        <dbReference type="Proteomes" id="UP001214638"/>
    </source>
</evidence>
<accession>A0AAD9PI20</accession>
<protein>
    <submittedName>
        <fullName evidence="2">Uncharacterized protein</fullName>
    </submittedName>
</protein>
<reference evidence="2" key="1">
    <citation type="journal article" date="2023" name="Nat. Microbiol.">
        <title>Babesia duncani multi-omics identifies virulence factors and drug targets.</title>
        <authorList>
            <person name="Singh P."/>
            <person name="Lonardi S."/>
            <person name="Liang Q."/>
            <person name="Vydyam P."/>
            <person name="Khabirova E."/>
            <person name="Fang T."/>
            <person name="Gihaz S."/>
            <person name="Thekkiniath J."/>
            <person name="Munshi M."/>
            <person name="Abel S."/>
            <person name="Ciampossin L."/>
            <person name="Batugedara G."/>
            <person name="Gupta M."/>
            <person name="Lu X.M."/>
            <person name="Lenz T."/>
            <person name="Chakravarty S."/>
            <person name="Cornillot E."/>
            <person name="Hu Y."/>
            <person name="Ma W."/>
            <person name="Gonzalez L.M."/>
            <person name="Sanchez S."/>
            <person name="Estrada K."/>
            <person name="Sanchez-Flores A."/>
            <person name="Montero E."/>
            <person name="Harb O.S."/>
            <person name="Le Roch K.G."/>
            <person name="Mamoun C.B."/>
        </authorList>
    </citation>
    <scope>NUCLEOTIDE SEQUENCE</scope>
    <source>
        <strain evidence="2">WA1</strain>
    </source>
</reference>
<gene>
    <name evidence="2" type="ORF">BdWA1_002914</name>
    <name evidence="1" type="ORF">BdWA1_003939</name>
</gene>
<dbReference type="KEGG" id="bdw:94337211"/>
<dbReference type="EMBL" id="JALLKP010000004">
    <property type="protein sequence ID" value="KAK2195241.1"/>
    <property type="molecule type" value="Genomic_DNA"/>
</dbReference>
<name>A0AAD9PI20_9APIC</name>
<keyword evidence="3" id="KW-1185">Reference proteome</keyword>
<organism evidence="2 3">
    <name type="scientific">Babesia duncani</name>
    <dbReference type="NCBI Taxonomy" id="323732"/>
    <lineage>
        <taxon>Eukaryota</taxon>
        <taxon>Sar</taxon>
        <taxon>Alveolata</taxon>
        <taxon>Apicomplexa</taxon>
        <taxon>Aconoidasida</taxon>
        <taxon>Piroplasmida</taxon>
        <taxon>Babesiidae</taxon>
        <taxon>Babesia</taxon>
    </lineage>
</organism>